<evidence type="ECO:0000259" key="7">
    <source>
        <dbReference type="PROSITE" id="PS51767"/>
    </source>
</evidence>
<dbReference type="Proteomes" id="UP000177625">
    <property type="component" value="Unassembled WGS sequence"/>
</dbReference>
<feature type="domain" description="Peptidase A1" evidence="7">
    <location>
        <begin position="62"/>
        <end position="398"/>
    </location>
</feature>
<accession>A0A1E1MNV6</accession>
<dbReference type="InterPro" id="IPR021109">
    <property type="entry name" value="Peptidase_aspartic_dom_sf"/>
</dbReference>
<keyword evidence="5" id="KW-0378">Hydrolase</keyword>
<dbReference type="GO" id="GO:0006508">
    <property type="term" value="P:proteolysis"/>
    <property type="evidence" value="ECO:0007669"/>
    <property type="project" value="UniProtKB-KW"/>
</dbReference>
<keyword evidence="2 5" id="KW-0064">Aspartyl protease</keyword>
<keyword evidence="6" id="KW-0732">Signal</keyword>
<protein>
    <recommendedName>
        <fullName evidence="7">Peptidase A1 domain-containing protein</fullName>
    </recommendedName>
</protein>
<dbReference type="PANTHER" id="PTHR47966">
    <property type="entry name" value="BETA-SITE APP-CLEAVING ENZYME, ISOFORM A-RELATED"/>
    <property type="match status" value="1"/>
</dbReference>
<feature type="signal peptide" evidence="6">
    <location>
        <begin position="1"/>
        <end position="20"/>
    </location>
</feature>
<dbReference type="PRINTS" id="PR00792">
    <property type="entry name" value="PEPSIN"/>
</dbReference>
<keyword evidence="5" id="KW-0645">Protease</keyword>
<name>A0A1E1MNV6_RHYSE</name>
<dbReference type="Gene3D" id="2.40.70.10">
    <property type="entry name" value="Acid Proteases"/>
    <property type="match status" value="2"/>
</dbReference>
<dbReference type="AlphaFoldDB" id="A0A1E1MNV6"/>
<dbReference type="InterPro" id="IPR001969">
    <property type="entry name" value="Aspartic_peptidase_AS"/>
</dbReference>
<evidence type="ECO:0000256" key="6">
    <source>
        <dbReference type="SAM" id="SignalP"/>
    </source>
</evidence>
<evidence type="ECO:0000313" key="8">
    <source>
        <dbReference type="EMBL" id="CZT50774.1"/>
    </source>
</evidence>
<gene>
    <name evidence="8" type="ORF">RSE6_11823</name>
</gene>
<dbReference type="PROSITE" id="PS51767">
    <property type="entry name" value="PEPTIDASE_A1"/>
    <property type="match status" value="1"/>
</dbReference>
<evidence type="ECO:0000256" key="5">
    <source>
        <dbReference type="RuleBase" id="RU000454"/>
    </source>
</evidence>
<dbReference type="GO" id="GO:0004190">
    <property type="term" value="F:aspartic-type endopeptidase activity"/>
    <property type="evidence" value="ECO:0007669"/>
    <property type="project" value="UniProtKB-KW"/>
</dbReference>
<dbReference type="PROSITE" id="PS00141">
    <property type="entry name" value="ASP_PROTEASE"/>
    <property type="match status" value="1"/>
</dbReference>
<evidence type="ECO:0000313" key="9">
    <source>
        <dbReference type="Proteomes" id="UP000177625"/>
    </source>
</evidence>
<feature type="active site" evidence="3">
    <location>
        <position position="80"/>
    </location>
</feature>
<feature type="active site" evidence="3">
    <location>
        <position position="294"/>
    </location>
</feature>
<evidence type="ECO:0000256" key="4">
    <source>
        <dbReference type="PIRSR" id="PIRSR601461-2"/>
    </source>
</evidence>
<feature type="chain" id="PRO_5009448536" description="Peptidase A1 domain-containing protein" evidence="6">
    <location>
        <begin position="21"/>
        <end position="725"/>
    </location>
</feature>
<comment type="similarity">
    <text evidence="1 5">Belongs to the peptidase A1 family.</text>
</comment>
<evidence type="ECO:0000256" key="2">
    <source>
        <dbReference type="ARBA" id="ARBA00022750"/>
    </source>
</evidence>
<evidence type="ECO:0000256" key="1">
    <source>
        <dbReference type="ARBA" id="ARBA00007447"/>
    </source>
</evidence>
<keyword evidence="4" id="KW-1015">Disulfide bond</keyword>
<dbReference type="Pfam" id="PF00026">
    <property type="entry name" value="Asp"/>
    <property type="match status" value="1"/>
</dbReference>
<evidence type="ECO:0000256" key="3">
    <source>
        <dbReference type="PIRSR" id="PIRSR601461-1"/>
    </source>
</evidence>
<feature type="disulfide bond" evidence="4">
    <location>
        <begin position="330"/>
        <end position="363"/>
    </location>
</feature>
<dbReference type="PANTHER" id="PTHR47966:SF65">
    <property type="entry name" value="ASPARTIC-TYPE ENDOPEPTIDASE"/>
    <property type="match status" value="1"/>
</dbReference>
<reference evidence="9" key="1">
    <citation type="submission" date="2016-03" db="EMBL/GenBank/DDBJ databases">
        <authorList>
            <person name="Guldener U."/>
        </authorList>
    </citation>
    <scope>NUCLEOTIDE SEQUENCE [LARGE SCALE GENOMIC DNA]</scope>
</reference>
<dbReference type="InterPro" id="IPR033121">
    <property type="entry name" value="PEPTIDASE_A1"/>
</dbReference>
<dbReference type="InterPro" id="IPR001461">
    <property type="entry name" value="Aspartic_peptidase_A1"/>
</dbReference>
<dbReference type="EMBL" id="FJVC01000448">
    <property type="protein sequence ID" value="CZT50774.1"/>
    <property type="molecule type" value="Genomic_DNA"/>
</dbReference>
<sequence>MISTLFAVALSFASLSSASAILPTRQEDSDSGILRLPITATHATSRRQVTSNIESIQTGTRYLVDIAIGTPPQPQRLILDTGSSHSWVNPQCSAAGPAINAALCATLPRYSPNASSSALDLQTSMELKYGKGSAQVKFFSDSFDLEGMDPSSRTRIALMRVGALVTGQQFGVATSSHDLPIGLLGIGPGIELTGYPILIDTLNAQGITKSRAFSVDLRSWESADGAIIFGGIDTAKYSGSLEKLPIIPAALAPDFYPRYWVHLKSVGITKPGEVTSKLYAPTSSDPQGQPVYLDTGGTLNLLPAALFNAIIQDFPSARPDGNSGLYLVDCSVSDEAGTVDFGFGNTVINVPFKEFIWHIEGLCYLGMAIENTAPVLGDSFLRAAYVVFDQDNQNIHLANAKNCGTNLVAIGSGPDAVPSIVGACGPQAATGSVSSSMASSTIASSASVMSSSSAISTSPSSASITSSNSAFPTISTESIGLYSISNHSSTAEPTAYPTEYPTEYATTVQPTPYPTEYATSTLRSTSTYTITSCAPTITNCPIGKVTQTVVEYTTVCPASQAAITPAPSQTHAAENPQTVYATETYTISKCGPEVKNCPYGSQTTAVVPVSTSVKPTGYAVVNIGGYRVAPYELVANPAPIAPVVPIQYPVPVLPAPIGVKPGTYQPGAPPAAAPYPISAASTYLTIPTGAPLPSGTGVPVIGAASSMKMGSTWAFAGMTLALLVL</sequence>
<organism evidence="8 9">
    <name type="scientific">Rhynchosporium secalis</name>
    <name type="common">Barley scald fungus</name>
    <dbReference type="NCBI Taxonomy" id="38038"/>
    <lineage>
        <taxon>Eukaryota</taxon>
        <taxon>Fungi</taxon>
        <taxon>Dikarya</taxon>
        <taxon>Ascomycota</taxon>
        <taxon>Pezizomycotina</taxon>
        <taxon>Leotiomycetes</taxon>
        <taxon>Helotiales</taxon>
        <taxon>Ploettnerulaceae</taxon>
        <taxon>Rhynchosporium</taxon>
    </lineage>
</organism>
<keyword evidence="9" id="KW-1185">Reference proteome</keyword>
<dbReference type="SUPFAM" id="SSF50630">
    <property type="entry name" value="Acid proteases"/>
    <property type="match status" value="1"/>
</dbReference>
<proteinExistence type="inferred from homology"/>